<comment type="caution">
    <text evidence="1">The sequence shown here is derived from an EMBL/GenBank/DDBJ whole genome shotgun (WGS) entry which is preliminary data.</text>
</comment>
<dbReference type="InterPro" id="IPR019615">
    <property type="entry name" value="DUF2487"/>
</dbReference>
<gene>
    <name evidence="1" type="ORF">ACFYKX_16625</name>
</gene>
<dbReference type="Proteomes" id="UP001601059">
    <property type="component" value="Unassembled WGS sequence"/>
</dbReference>
<evidence type="ECO:0000313" key="1">
    <source>
        <dbReference type="EMBL" id="MFE8702225.1"/>
    </source>
</evidence>
<protein>
    <submittedName>
        <fullName evidence="1">YpiF family protein</fullName>
    </submittedName>
</protein>
<proteinExistence type="predicted"/>
<dbReference type="Pfam" id="PF10673">
    <property type="entry name" value="DUF2487"/>
    <property type="match status" value="1"/>
</dbReference>
<name>A0ABW6KH81_9BACI</name>
<organism evidence="1 2">
    <name type="scientific">Cytobacillus spartinae</name>
    <dbReference type="NCBI Taxonomy" id="3299023"/>
    <lineage>
        <taxon>Bacteria</taxon>
        <taxon>Bacillati</taxon>
        <taxon>Bacillota</taxon>
        <taxon>Bacilli</taxon>
        <taxon>Bacillales</taxon>
        <taxon>Bacillaceae</taxon>
        <taxon>Cytobacillus</taxon>
    </lineage>
</organism>
<dbReference type="RefSeq" id="WP_389362183.1">
    <property type="nucleotide sequence ID" value="NZ_JBIACK010000008.1"/>
</dbReference>
<evidence type="ECO:0000313" key="2">
    <source>
        <dbReference type="Proteomes" id="UP001601059"/>
    </source>
</evidence>
<dbReference type="EMBL" id="JBIACK010000008">
    <property type="protein sequence ID" value="MFE8702225.1"/>
    <property type="molecule type" value="Genomic_DNA"/>
</dbReference>
<reference evidence="1 2" key="1">
    <citation type="submission" date="2024-08" db="EMBL/GenBank/DDBJ databases">
        <title>Two novel Cytobacillus novel species.</title>
        <authorList>
            <person name="Liu G."/>
        </authorList>
    </citation>
    <scope>NUCLEOTIDE SEQUENCE [LARGE SCALE GENOMIC DNA]</scope>
    <source>
        <strain evidence="1 2">FJAT-54145</strain>
    </source>
</reference>
<keyword evidence="2" id="KW-1185">Reference proteome</keyword>
<accession>A0ABW6KH81</accession>
<sequence length="154" mass="18053">MKWIPQDIDMFLNAKEYVDTAVIPLLPISFKDDIKQTASMSEFITLLSIQLERQFKGRLLMLPGLTYLKNSSEDKLLENVLEWEKELSENGFKHIFYVTSDSDWKAKEQDLEGALIWLPSIPLEHMEDSYRISILENQVKQLINLFVQKWQASE</sequence>